<name>F9F318_FUSOF</name>
<evidence type="ECO:0000313" key="1">
    <source>
        <dbReference type="EMBL" id="EGU88689.1"/>
    </source>
</evidence>
<dbReference type="AlphaFoldDB" id="F9F318"/>
<reference evidence="1" key="1">
    <citation type="journal article" date="2012" name="Mol. Plant Microbe Interact.">
        <title>A highly conserved effector in Fusarium oxysporum is required for full virulence on Arabidopsis.</title>
        <authorList>
            <person name="Thatcher L.F."/>
            <person name="Gardiner D.M."/>
            <person name="Kazan K."/>
            <person name="Manners J."/>
        </authorList>
    </citation>
    <scope>NUCLEOTIDE SEQUENCE [LARGE SCALE GENOMIC DNA]</scope>
    <source>
        <strain evidence="1">Fo5176</strain>
    </source>
</reference>
<dbReference type="EMBL" id="AFQF01000266">
    <property type="protein sequence ID" value="EGU88689.1"/>
    <property type="molecule type" value="Genomic_DNA"/>
</dbReference>
<comment type="caution">
    <text evidence="1">The sequence shown here is derived from an EMBL/GenBank/DDBJ whole genome shotgun (WGS) entry which is preliminary data.</text>
</comment>
<sequence>GLILKAYKQLSAKFID</sequence>
<organism evidence="1">
    <name type="scientific">Fusarium oxysporum (strain Fo5176)</name>
    <name type="common">Fusarium vascular wilt</name>
    <dbReference type="NCBI Taxonomy" id="660025"/>
    <lineage>
        <taxon>Eukaryota</taxon>
        <taxon>Fungi</taxon>
        <taxon>Dikarya</taxon>
        <taxon>Ascomycota</taxon>
        <taxon>Pezizomycotina</taxon>
        <taxon>Sordariomycetes</taxon>
        <taxon>Hypocreomycetidae</taxon>
        <taxon>Hypocreales</taxon>
        <taxon>Nectriaceae</taxon>
        <taxon>Fusarium</taxon>
        <taxon>Fusarium oxysporum species complex</taxon>
    </lineage>
</organism>
<accession>F9F318</accession>
<feature type="non-terminal residue" evidence="1">
    <location>
        <position position="1"/>
    </location>
</feature>
<protein>
    <submittedName>
        <fullName evidence="1">Uncharacterized protein</fullName>
    </submittedName>
</protein>
<proteinExistence type="predicted"/>
<gene>
    <name evidence="1" type="ORF">FOXB_00793</name>
</gene>